<accession>A0A9W8AEV6</accession>
<dbReference type="InterPro" id="IPR056840">
    <property type="entry name" value="HEAT_IPO9_central"/>
</dbReference>
<evidence type="ECO:0000313" key="7">
    <source>
        <dbReference type="EMBL" id="KAJ1928041.1"/>
    </source>
</evidence>
<dbReference type="GO" id="GO:0005829">
    <property type="term" value="C:cytosol"/>
    <property type="evidence" value="ECO:0007669"/>
    <property type="project" value="TreeGrafter"/>
</dbReference>
<dbReference type="InterPro" id="IPR011989">
    <property type="entry name" value="ARM-like"/>
</dbReference>
<dbReference type="PANTHER" id="PTHR10997">
    <property type="entry name" value="IMPORTIN-7, 8, 11"/>
    <property type="match status" value="1"/>
</dbReference>
<evidence type="ECO:0000256" key="1">
    <source>
        <dbReference type="ARBA" id="ARBA00004123"/>
    </source>
</evidence>
<evidence type="ECO:0000313" key="8">
    <source>
        <dbReference type="Proteomes" id="UP001150569"/>
    </source>
</evidence>
<dbReference type="InterPro" id="IPR058669">
    <property type="entry name" value="TPR_IPO7/11-like"/>
</dbReference>
<comment type="caution">
    <text evidence="7">The sequence shown here is derived from an EMBL/GenBank/DDBJ whole genome shotgun (WGS) entry which is preliminary data.</text>
</comment>
<evidence type="ECO:0000256" key="4">
    <source>
        <dbReference type="ARBA" id="ARBA00022927"/>
    </source>
</evidence>
<keyword evidence="5" id="KW-0539">Nucleus</keyword>
<dbReference type="AlphaFoldDB" id="A0A9W8AEV6"/>
<reference evidence="7" key="1">
    <citation type="submission" date="2022-07" db="EMBL/GenBank/DDBJ databases">
        <title>Phylogenomic reconstructions and comparative analyses of Kickxellomycotina fungi.</title>
        <authorList>
            <person name="Reynolds N.K."/>
            <person name="Stajich J.E."/>
            <person name="Barry K."/>
            <person name="Grigoriev I.V."/>
            <person name="Crous P."/>
            <person name="Smith M.E."/>
        </authorList>
    </citation>
    <scope>NUCLEOTIDE SEQUENCE</scope>
    <source>
        <strain evidence="7">RSA 861</strain>
    </source>
</reference>
<dbReference type="Proteomes" id="UP001150569">
    <property type="component" value="Unassembled WGS sequence"/>
</dbReference>
<keyword evidence="3" id="KW-0813">Transport</keyword>
<gene>
    <name evidence="7" type="ORF">IWQ60_002415</name>
</gene>
<feature type="domain" description="Importin N-terminal" evidence="6">
    <location>
        <begin position="23"/>
        <end position="99"/>
    </location>
</feature>
<dbReference type="Pfam" id="PF25758">
    <property type="entry name" value="TPR_IPO11"/>
    <property type="match status" value="1"/>
</dbReference>
<dbReference type="PANTHER" id="PTHR10997:SF9">
    <property type="entry name" value="IMPORTIN-9"/>
    <property type="match status" value="1"/>
</dbReference>
<evidence type="ECO:0000256" key="3">
    <source>
        <dbReference type="ARBA" id="ARBA00022448"/>
    </source>
</evidence>
<dbReference type="InterPro" id="IPR016024">
    <property type="entry name" value="ARM-type_fold"/>
</dbReference>
<dbReference type="SMART" id="SM00913">
    <property type="entry name" value="IBN_N"/>
    <property type="match status" value="1"/>
</dbReference>
<name>A0A9W8AEV6_9FUNG</name>
<dbReference type="SUPFAM" id="SSF48371">
    <property type="entry name" value="ARM repeat"/>
    <property type="match status" value="1"/>
</dbReference>
<dbReference type="OrthoDB" id="431626at2759"/>
<keyword evidence="8" id="KW-1185">Reference proteome</keyword>
<protein>
    <recommendedName>
        <fullName evidence="6">Importin N-terminal domain-containing protein</fullName>
    </recommendedName>
</protein>
<evidence type="ECO:0000259" key="6">
    <source>
        <dbReference type="PROSITE" id="PS50166"/>
    </source>
</evidence>
<dbReference type="GO" id="GO:0006606">
    <property type="term" value="P:protein import into nucleus"/>
    <property type="evidence" value="ECO:0007669"/>
    <property type="project" value="TreeGrafter"/>
</dbReference>
<evidence type="ECO:0000256" key="5">
    <source>
        <dbReference type="ARBA" id="ARBA00023242"/>
    </source>
</evidence>
<comment type="subcellular location">
    <subcellularLocation>
        <location evidence="1">Nucleus</location>
    </subcellularLocation>
</comment>
<dbReference type="GO" id="GO:0031267">
    <property type="term" value="F:small GTPase binding"/>
    <property type="evidence" value="ECO:0007669"/>
    <property type="project" value="InterPro"/>
</dbReference>
<dbReference type="PROSITE" id="PS50166">
    <property type="entry name" value="IMPORTIN_B_NT"/>
    <property type="match status" value="1"/>
</dbReference>
<dbReference type="Pfam" id="PF25018">
    <property type="entry name" value="HEAT_IPO9_c"/>
    <property type="match status" value="1"/>
</dbReference>
<dbReference type="GO" id="GO:0005635">
    <property type="term" value="C:nuclear envelope"/>
    <property type="evidence" value="ECO:0007669"/>
    <property type="project" value="TreeGrafter"/>
</dbReference>
<evidence type="ECO:0000256" key="2">
    <source>
        <dbReference type="ARBA" id="ARBA00007991"/>
    </source>
</evidence>
<keyword evidence="4" id="KW-0653">Protein transport</keyword>
<dbReference type="InterPro" id="IPR001494">
    <property type="entry name" value="Importin-beta_N"/>
</dbReference>
<proteinExistence type="inferred from homology"/>
<organism evidence="7 8">
    <name type="scientific">Tieghemiomyces parasiticus</name>
    <dbReference type="NCBI Taxonomy" id="78921"/>
    <lineage>
        <taxon>Eukaryota</taxon>
        <taxon>Fungi</taxon>
        <taxon>Fungi incertae sedis</taxon>
        <taxon>Zoopagomycota</taxon>
        <taxon>Kickxellomycotina</taxon>
        <taxon>Dimargaritomycetes</taxon>
        <taxon>Dimargaritales</taxon>
        <taxon>Dimargaritaceae</taxon>
        <taxon>Tieghemiomyces</taxon>
    </lineage>
</organism>
<dbReference type="Pfam" id="PF03810">
    <property type="entry name" value="IBN_N"/>
    <property type="match status" value="1"/>
</dbReference>
<sequence>MDQAVHQNLRDTLAADNSVRMQAELRLRQLAREPEFPVSLARCTLTTECPLPQRQAAALALKHYIDRHWSEQAPRFEAPLTPAAAKQAVRQLAVEAYTVTEKKVRVAMAYVVSDMAQYDWPEEWPEFFDLHLHLLKNGSPEQVQAVMHVYSEFVKRDMTDQQLGQVVQLLPELYILFANNQAHDLGTRARAVGVFKDCLEMFALLAFERPTVVDQYIRPALAQWETRLVEELRHPTVYRVSPDGPAPNLALKIEILKAVKLLLRFSPQRSTLVGGFLDLVAQELRALEPAYTHGFVATQEGSEAWAYPSDVEGTGDLGLDTYLYALLDFLSETINRSPVRAAFVATSTTSETGRLEPKPFLRDLIATVVPYLQISREQLEAWREDVDQFVADDDPDEALSFSVRVFAQDVLKALLDKFPAPTVTALGTVAPSFEARASQARATGDPQWWLPLEACLVAIGLAAEDMVEAYQSQATRHPTFDLAGLFEHVVLGMVQCPEPFARGRALVFTSRFCEILPAPVVGQYMEAAVATLEMPEPADDRETTLPVKMSALRALHYFCRTADAAVTRPFQPRLLRAIVALADHFTAETLLVGLETLYAALKLDDATAAEYEATVGPFILSVWQEYPDHHLINSLTVDVLTVLAGNPGCYAAFQARLVPVISRTITDPAVEGGIVANALDLLSGLVRSGPSPLPTGYVEEVFPALVALMQRSDDPAILQNGQECFKYFVTKDFDHLARWTDPNVSSTSSSSSSTSPPRTGLAILLDFVAHLLRAEASESAAFFVGDLIDALVRKGYPLLVPVGPQLVEALLQRLAAAKSSVFAQSLVLAVAHFVLADPAAALHWIAIAQVPGGGLAVLVNRWCEEYDSFNGVYALKASATALRKLLEHAEDAFDQIMVKGDQIASHSGAKVVKLFISDIQNNIDCMTAQRSGQLRGPMHQGVEDNDDWEDEEDEADLLAPAEDYEDLISLAHLADDDFDGGDEDDEDEDIKQSPIYQLNLKDFLVGFIKEFAAAKPTKFSAIANQYLNAKERAVAESIITS</sequence>
<comment type="similarity">
    <text evidence="2">Belongs to the importin beta family.</text>
</comment>
<dbReference type="EMBL" id="JANBPT010000091">
    <property type="protein sequence ID" value="KAJ1928041.1"/>
    <property type="molecule type" value="Genomic_DNA"/>
</dbReference>
<dbReference type="Gene3D" id="1.25.10.10">
    <property type="entry name" value="Leucine-rich Repeat Variant"/>
    <property type="match status" value="1"/>
</dbReference>